<evidence type="ECO:0000259" key="7">
    <source>
        <dbReference type="Pfam" id="PF12859"/>
    </source>
</evidence>
<dbReference type="GO" id="GO:0051301">
    <property type="term" value="P:cell division"/>
    <property type="evidence" value="ECO:0007669"/>
    <property type="project" value="UniProtKB-KW"/>
</dbReference>
<dbReference type="GO" id="GO:0031145">
    <property type="term" value="P:anaphase-promoting complex-dependent catabolic process"/>
    <property type="evidence" value="ECO:0007669"/>
    <property type="project" value="TreeGrafter"/>
</dbReference>
<keyword evidence="2" id="KW-0132">Cell division</keyword>
<feature type="domain" description="Anaphase-promoting complex subunit 1 C-terminal" evidence="8">
    <location>
        <begin position="1687"/>
        <end position="1852"/>
    </location>
</feature>
<dbReference type="EMBL" id="ML213520">
    <property type="protein sequence ID" value="TFK48330.1"/>
    <property type="molecule type" value="Genomic_DNA"/>
</dbReference>
<evidence type="ECO:0000313" key="10">
    <source>
        <dbReference type="EMBL" id="TFK48330.1"/>
    </source>
</evidence>
<dbReference type="InterPro" id="IPR049255">
    <property type="entry name" value="Apc1_N"/>
</dbReference>
<dbReference type="GO" id="GO:0060090">
    <property type="term" value="F:molecular adaptor activity"/>
    <property type="evidence" value="ECO:0007669"/>
    <property type="project" value="TreeGrafter"/>
</dbReference>
<dbReference type="GO" id="GO:0070979">
    <property type="term" value="P:protein K11-linked ubiquitination"/>
    <property type="evidence" value="ECO:0007669"/>
    <property type="project" value="TreeGrafter"/>
</dbReference>
<evidence type="ECO:0000256" key="6">
    <source>
        <dbReference type="SAM" id="MobiDB-lite"/>
    </source>
</evidence>
<evidence type="ECO:0000256" key="3">
    <source>
        <dbReference type="ARBA" id="ARBA00022737"/>
    </source>
</evidence>
<feature type="compositionally biased region" description="Polar residues" evidence="6">
    <location>
        <begin position="338"/>
        <end position="348"/>
    </location>
</feature>
<keyword evidence="11" id="KW-1185">Reference proteome</keyword>
<feature type="domain" description="Anaphase-promoting complex subunit 1 beta-sandwich" evidence="9">
    <location>
        <begin position="1551"/>
        <end position="1639"/>
    </location>
</feature>
<dbReference type="Pfam" id="PF18122">
    <property type="entry name" value="APC1_C"/>
    <property type="match status" value="1"/>
</dbReference>
<dbReference type="InterPro" id="IPR048971">
    <property type="entry name" value="Apc1_3rd"/>
</dbReference>
<feature type="region of interest" description="Disordered" evidence="6">
    <location>
        <begin position="379"/>
        <end position="409"/>
    </location>
</feature>
<feature type="region of interest" description="Disordered" evidence="6">
    <location>
        <begin position="324"/>
        <end position="363"/>
    </location>
</feature>
<dbReference type="InterPro" id="IPR011989">
    <property type="entry name" value="ARM-like"/>
</dbReference>
<name>A0A5C3MTD9_9AGAM</name>
<dbReference type="PANTHER" id="PTHR12827:SF3">
    <property type="entry name" value="ANAPHASE-PROMOTING COMPLEX SUBUNIT 1"/>
    <property type="match status" value="1"/>
</dbReference>
<gene>
    <name evidence="10" type="ORF">OE88DRAFT_1704786</name>
</gene>
<protein>
    <submittedName>
        <fullName evidence="10">Uncharacterized protein</fullName>
    </submittedName>
</protein>
<evidence type="ECO:0000256" key="5">
    <source>
        <dbReference type="ARBA" id="ARBA00023306"/>
    </source>
</evidence>
<evidence type="ECO:0000313" key="11">
    <source>
        <dbReference type="Proteomes" id="UP000305948"/>
    </source>
</evidence>
<dbReference type="STRING" id="5364.A0A5C3MTD9"/>
<dbReference type="Gene3D" id="1.25.10.10">
    <property type="entry name" value="Leucine-rich Repeat Variant"/>
    <property type="match status" value="2"/>
</dbReference>
<dbReference type="Pfam" id="PF21282">
    <property type="entry name" value="APC1_3rd"/>
    <property type="match status" value="1"/>
</dbReference>
<dbReference type="InterPro" id="IPR041221">
    <property type="entry name" value="APC1_C"/>
</dbReference>
<dbReference type="OrthoDB" id="26401at2759"/>
<sequence length="1924" mass="215127">MTSPVQVLIQGPTILGAATYFEKTAKATRQGWGEERPSKLLKALKVVLKGPSAVESDGFCSVSYLSKYEPIVEEQLSWDSYTVVLSEGGVIRKRWTFHKDRQPIQWACIGRLQQPAKVKIPPSGPAHFTAAANASPFLDEEQATRPIFGPFYRAAKPKKEEVEPASVVRGIFVFFRTMCRVFLDTGVEYSLPLPFVTRKAWPVYPHGVFIQRTVDRTELAESEASGEPILPTIFSMTSPRHEATPIGVTAGIIGGLFQRPVSLKDEREYFEKPQKSMNSKEIVVGVSQRVHDSPDDIIVTYNPEDRRLTIWRYAYLELKDTPVPLQAKTPQDGAADVGSQSQEQTQEADPTPAPPVPGVSGPLASAQTMADIIAAVESQKTTEAEAQKKPEEQPKLETVDAPTRAELGGPKERAEMLDREALPEATIDFHVIPPMHGRGTTPYWAEKLHVETIPGIHELSWSKILVCIFDQRYDGRHDRSLLAICIPDIQQILILALVKHRDKSIRAQFRTRLPGLSISSILATRQTVWDLLVVKPDHTLVLLTHGLSEIPVDVRGISLVTRSAPDFERRISPPRRRIISLRDCVSSSVELLFDDSMTTRLSLPLYPWDTLTRMCLEMLALTLPADHAFALHSSFLNCWSGVEFCHAEGEEWESFLDALFSLLGFEDDEDARSPVDPWEKLMHSTTHQSFRDDPALRRLREPESRKMTRGHRVERAHVLLAPVLNALHHLGEDLRMNPHFYSLLTRLIPVISSIARVIRPEWADYWRRLYPAAPEYRIQCDNPAACLDDRLPVWPPDMTVILFGRINRPEWTQPAHSSYNLVESFKIDPAYFYGKVDPLDRLRQMGALYMSLADTQLGDTRKRAEKAVSVLVKSQLGTHYADLMALGTSSPIQEAVRTCQLSPPSAWPTMAFKIIGRNDIIEQQRGFQEPLSKNPYKSVKQYLNATHPRPTICDIGQKAASASRGDAQVVSGTELDLEDFTDIRFGNDRRLYEASLMLSSSHVQVLKFTDRSEMSEHDVAKDQQIFALRTAEKTQALPYGRAILTYGCTTQAHYAIPKIEYGVRQMPQNIMIYPDQGRIPVDWIAWAEFHNGVAAALRISPASGSADSSWIAFNRPKDSTYQHGGFLLGLGLNGHLSHVLTWDLFSYLTPKHEPTSIGLLLGLCASQVGTTNTQVTRLLTLHVPALHMAPGLSPTSVAVTIQAAGVAGLGLLYMASSDRHMADTCLRLIGTREKGSVNLTAEFREAFVLTCGLAFGTIMLGRGSLNPADLSYMHTLQKYVHGDLSEAVDDPTHPSDLNQTSAAATIAMGLMYLKTGNQQMADMISIPDTVLALKHVQPSFLMIRTIARSLIMWNAVVPAQDWLLAQIPLVVQKGMHDKYQGKPVDDSIELAYYNILAGCCFAVGLKFAGTAREQAYAFIVTYYDLFMRMAYANISAYDYRIKRSAVRDGLNLIAVSLGMVMAGTGEINCMRRLRYMWAYTNVPMRYGQHSAAHQALGLLFLGGGRYTLGTSDSAIAAMVMAFYPRYATMPSDNKCYPQALRHLWVLAAEPRCLISRDVDTREVVYLPLKIKVKEPDQNEGVVGVAAMVSPTLFPDMDKLMSVRVDTPRYWPLSMDLTPPHGDKYREALIRSQTLYVKRRTAFLSYVEDPKGSRSLFVRSGAATGDAATLDFPKLTDLQLHPASNMSQFITSYSNNVFFQAFADHFCRDEGETDEERLFFRYCHAVLLDAILQDKPRTLQSHLTLYHYRNMSPDQSYFSLWLQDLTFLSHFYNKVFERRFSGKSENNARPPLIRENTTSGALFALDSRLEAVRTDPAFLSVLRRYARGEDVWPSLTSAQRSKLAWYLLRNSVPVSTVLALLRGSARRAHEACIGRPGPGGTEDVGLLDLGIKEVLLASGSQMAHSYGTAWAVRSLDEVVACWQEG</sequence>
<dbReference type="Pfam" id="PF12859">
    <property type="entry name" value="ANAPC1"/>
    <property type="match status" value="1"/>
</dbReference>
<dbReference type="GO" id="GO:0005680">
    <property type="term" value="C:anaphase-promoting complex"/>
    <property type="evidence" value="ECO:0007669"/>
    <property type="project" value="InterPro"/>
</dbReference>
<keyword evidence="3" id="KW-0677">Repeat</keyword>
<accession>A0A5C3MTD9</accession>
<reference evidence="10 11" key="1">
    <citation type="journal article" date="2019" name="Nat. Ecol. Evol.">
        <title>Megaphylogeny resolves global patterns of mushroom evolution.</title>
        <authorList>
            <person name="Varga T."/>
            <person name="Krizsan K."/>
            <person name="Foldi C."/>
            <person name="Dima B."/>
            <person name="Sanchez-Garcia M."/>
            <person name="Sanchez-Ramirez S."/>
            <person name="Szollosi G.J."/>
            <person name="Szarkandi J.G."/>
            <person name="Papp V."/>
            <person name="Albert L."/>
            <person name="Andreopoulos W."/>
            <person name="Angelini C."/>
            <person name="Antonin V."/>
            <person name="Barry K.W."/>
            <person name="Bougher N.L."/>
            <person name="Buchanan P."/>
            <person name="Buyck B."/>
            <person name="Bense V."/>
            <person name="Catcheside P."/>
            <person name="Chovatia M."/>
            <person name="Cooper J."/>
            <person name="Damon W."/>
            <person name="Desjardin D."/>
            <person name="Finy P."/>
            <person name="Geml J."/>
            <person name="Haridas S."/>
            <person name="Hughes K."/>
            <person name="Justo A."/>
            <person name="Karasinski D."/>
            <person name="Kautmanova I."/>
            <person name="Kiss B."/>
            <person name="Kocsube S."/>
            <person name="Kotiranta H."/>
            <person name="LaButti K.M."/>
            <person name="Lechner B.E."/>
            <person name="Liimatainen K."/>
            <person name="Lipzen A."/>
            <person name="Lukacs Z."/>
            <person name="Mihaltcheva S."/>
            <person name="Morgado L.N."/>
            <person name="Niskanen T."/>
            <person name="Noordeloos M.E."/>
            <person name="Ohm R.A."/>
            <person name="Ortiz-Santana B."/>
            <person name="Ovrebo C."/>
            <person name="Racz N."/>
            <person name="Riley R."/>
            <person name="Savchenko A."/>
            <person name="Shiryaev A."/>
            <person name="Soop K."/>
            <person name="Spirin V."/>
            <person name="Szebenyi C."/>
            <person name="Tomsovsky M."/>
            <person name="Tulloss R.E."/>
            <person name="Uehling J."/>
            <person name="Grigoriev I.V."/>
            <person name="Vagvolgyi C."/>
            <person name="Papp T."/>
            <person name="Martin F.M."/>
            <person name="Miettinen O."/>
            <person name="Hibbett D.S."/>
            <person name="Nagy L.G."/>
        </authorList>
    </citation>
    <scope>NUCLEOTIDE SEQUENCE [LARGE SCALE GENOMIC DNA]</scope>
    <source>
        <strain evidence="10 11">OMC1185</strain>
    </source>
</reference>
<evidence type="ECO:0000256" key="2">
    <source>
        <dbReference type="ARBA" id="ARBA00022618"/>
    </source>
</evidence>
<dbReference type="Proteomes" id="UP000305948">
    <property type="component" value="Unassembled WGS sequence"/>
</dbReference>
<feature type="compositionally biased region" description="Basic and acidic residues" evidence="6">
    <location>
        <begin position="380"/>
        <end position="398"/>
    </location>
</feature>
<organism evidence="10 11">
    <name type="scientific">Heliocybe sulcata</name>
    <dbReference type="NCBI Taxonomy" id="5364"/>
    <lineage>
        <taxon>Eukaryota</taxon>
        <taxon>Fungi</taxon>
        <taxon>Dikarya</taxon>
        <taxon>Basidiomycota</taxon>
        <taxon>Agaricomycotina</taxon>
        <taxon>Agaricomycetes</taxon>
        <taxon>Gloeophyllales</taxon>
        <taxon>Gloeophyllaceae</taxon>
        <taxon>Heliocybe</taxon>
    </lineage>
</organism>
<keyword evidence="4" id="KW-0498">Mitosis</keyword>
<keyword evidence="5" id="KW-0131">Cell cycle</keyword>
<feature type="domain" description="Anaphase-promoting complex subunit 1 N-terminal" evidence="7">
    <location>
        <begin position="71"/>
        <end position="218"/>
    </location>
</feature>
<dbReference type="GO" id="GO:0007091">
    <property type="term" value="P:metaphase/anaphase transition of mitotic cell cycle"/>
    <property type="evidence" value="ECO:0007669"/>
    <property type="project" value="TreeGrafter"/>
</dbReference>
<evidence type="ECO:0000256" key="4">
    <source>
        <dbReference type="ARBA" id="ARBA00022776"/>
    </source>
</evidence>
<proteinExistence type="inferred from homology"/>
<evidence type="ECO:0000259" key="8">
    <source>
        <dbReference type="Pfam" id="PF18122"/>
    </source>
</evidence>
<dbReference type="PANTHER" id="PTHR12827">
    <property type="entry name" value="MEIOTIC CHECKPOINT REGULATOR TSG24 FAMILY MEMBER"/>
    <property type="match status" value="1"/>
</dbReference>
<dbReference type="InterPro" id="IPR024990">
    <property type="entry name" value="Apc1"/>
</dbReference>
<comment type="similarity">
    <text evidence="1">Belongs to the APC1 family.</text>
</comment>
<evidence type="ECO:0000256" key="1">
    <source>
        <dbReference type="ARBA" id="ARBA00010547"/>
    </source>
</evidence>
<evidence type="ECO:0000259" key="9">
    <source>
        <dbReference type="Pfam" id="PF21282"/>
    </source>
</evidence>